<keyword evidence="2" id="KW-0238">DNA-binding</keyword>
<evidence type="ECO:0000259" key="4">
    <source>
        <dbReference type="PROSITE" id="PS50949"/>
    </source>
</evidence>
<dbReference type="InterPro" id="IPR036388">
    <property type="entry name" value="WH-like_DNA-bd_sf"/>
</dbReference>
<evidence type="ECO:0000313" key="6">
    <source>
        <dbReference type="Proteomes" id="UP000474024"/>
    </source>
</evidence>
<comment type="caution">
    <text evidence="5">The sequence shown here is derived from an EMBL/GenBank/DDBJ whole genome shotgun (WGS) entry which is preliminary data.</text>
</comment>
<evidence type="ECO:0000256" key="2">
    <source>
        <dbReference type="ARBA" id="ARBA00023125"/>
    </source>
</evidence>
<sequence length="117" mass="13125">MPKRKSWITPPNTEKLSVLSGELSANEMLPSIRRMAKELGIGIITVKRAYDDLCQEGLLVSIQGRGVFVAEINAKQEKAARLEQLTQKLQEIKTFCEGASISKEELQHAVDEIWKES</sequence>
<evidence type="ECO:0000256" key="1">
    <source>
        <dbReference type="ARBA" id="ARBA00023015"/>
    </source>
</evidence>
<dbReference type="InterPro" id="IPR036390">
    <property type="entry name" value="WH_DNA-bd_sf"/>
</dbReference>
<keyword evidence="3" id="KW-0804">Transcription</keyword>
<dbReference type="Proteomes" id="UP000474024">
    <property type="component" value="Unassembled WGS sequence"/>
</dbReference>
<dbReference type="PANTHER" id="PTHR38445">
    <property type="entry name" value="HTH-TYPE TRANSCRIPTIONAL REPRESSOR YTRA"/>
    <property type="match status" value="1"/>
</dbReference>
<protein>
    <submittedName>
        <fullName evidence="5">GntR family transcriptional regulator</fullName>
    </submittedName>
</protein>
<feature type="domain" description="HTH gntR-type" evidence="4">
    <location>
        <begin position="4"/>
        <end position="72"/>
    </location>
</feature>
<dbReference type="GO" id="GO:0003700">
    <property type="term" value="F:DNA-binding transcription factor activity"/>
    <property type="evidence" value="ECO:0007669"/>
    <property type="project" value="InterPro"/>
</dbReference>
<evidence type="ECO:0000256" key="3">
    <source>
        <dbReference type="ARBA" id="ARBA00023163"/>
    </source>
</evidence>
<dbReference type="SMART" id="SM00345">
    <property type="entry name" value="HTH_GNTR"/>
    <property type="match status" value="1"/>
</dbReference>
<dbReference type="PROSITE" id="PS50949">
    <property type="entry name" value="HTH_GNTR"/>
    <property type="match status" value="1"/>
</dbReference>
<evidence type="ECO:0000313" key="5">
    <source>
        <dbReference type="EMBL" id="MST73860.1"/>
    </source>
</evidence>
<keyword evidence="6" id="KW-1185">Reference proteome</keyword>
<reference evidence="5 6" key="1">
    <citation type="submission" date="2019-08" db="EMBL/GenBank/DDBJ databases">
        <title>In-depth cultivation of the pig gut microbiome towards novel bacterial diversity and tailored functional studies.</title>
        <authorList>
            <person name="Wylensek D."/>
            <person name="Hitch T.C.A."/>
            <person name="Clavel T."/>
        </authorList>
    </citation>
    <scope>NUCLEOTIDE SEQUENCE [LARGE SCALE GENOMIC DNA]</scope>
    <source>
        <strain evidence="5 6">MUC/MUC-530-WT-4D</strain>
    </source>
</reference>
<dbReference type="CDD" id="cd07377">
    <property type="entry name" value="WHTH_GntR"/>
    <property type="match status" value="1"/>
</dbReference>
<dbReference type="InterPro" id="IPR000524">
    <property type="entry name" value="Tscrpt_reg_HTH_GntR"/>
</dbReference>
<accession>A0A6L5YN81</accession>
<name>A0A6L5YN81_9FIRM</name>
<gene>
    <name evidence="5" type="ORF">FYJ75_02270</name>
</gene>
<dbReference type="GO" id="GO:0003677">
    <property type="term" value="F:DNA binding"/>
    <property type="evidence" value="ECO:0007669"/>
    <property type="project" value="UniProtKB-KW"/>
</dbReference>
<dbReference type="AlphaFoldDB" id="A0A6L5YN81"/>
<keyword evidence="1" id="KW-0805">Transcription regulation</keyword>
<proteinExistence type="predicted"/>
<dbReference type="Pfam" id="PF00392">
    <property type="entry name" value="GntR"/>
    <property type="match status" value="1"/>
</dbReference>
<dbReference type="PANTHER" id="PTHR38445:SF7">
    <property type="entry name" value="GNTR-FAMILY TRANSCRIPTIONAL REGULATOR"/>
    <property type="match status" value="1"/>
</dbReference>
<dbReference type="RefSeq" id="WP_154428413.1">
    <property type="nucleotide sequence ID" value="NZ_VUNI01000002.1"/>
</dbReference>
<dbReference type="Gene3D" id="1.10.10.10">
    <property type="entry name" value="Winged helix-like DNA-binding domain superfamily/Winged helix DNA-binding domain"/>
    <property type="match status" value="1"/>
</dbReference>
<dbReference type="EMBL" id="VUNI01000002">
    <property type="protein sequence ID" value="MST73860.1"/>
    <property type="molecule type" value="Genomic_DNA"/>
</dbReference>
<organism evidence="5 6">
    <name type="scientific">Roseburia porci</name>
    <dbReference type="NCBI Taxonomy" id="2605790"/>
    <lineage>
        <taxon>Bacteria</taxon>
        <taxon>Bacillati</taxon>
        <taxon>Bacillota</taxon>
        <taxon>Clostridia</taxon>
        <taxon>Lachnospirales</taxon>
        <taxon>Lachnospiraceae</taxon>
        <taxon>Roseburia</taxon>
    </lineage>
</organism>
<dbReference type="SUPFAM" id="SSF46785">
    <property type="entry name" value="Winged helix' DNA-binding domain"/>
    <property type="match status" value="1"/>
</dbReference>